<evidence type="ECO:0000256" key="2">
    <source>
        <dbReference type="SAM" id="MobiDB-lite"/>
    </source>
</evidence>
<dbReference type="PANTHER" id="PTHR45920:SF7">
    <property type="entry name" value="FORMIN-G"/>
    <property type="match status" value="1"/>
</dbReference>
<dbReference type="AlphaFoldDB" id="A0A9Q0Y620"/>
<dbReference type="GO" id="GO:0051015">
    <property type="term" value="F:actin filament binding"/>
    <property type="evidence" value="ECO:0007669"/>
    <property type="project" value="TreeGrafter"/>
</dbReference>
<dbReference type="PANTHER" id="PTHR45920">
    <property type="entry name" value="FORMIN HOMOLOGY 2 DOMAIN CONTAINING, ISOFORM I"/>
    <property type="match status" value="1"/>
</dbReference>
<reference evidence="4" key="1">
    <citation type="journal article" date="2023" name="DNA Res.">
        <title>Chromosome-level genome assembly of Phrynocephalus forsythii using third-generation DNA sequencing and Hi-C analysis.</title>
        <authorList>
            <person name="Qi Y."/>
            <person name="Zhao W."/>
            <person name="Zhao Y."/>
            <person name="Niu C."/>
            <person name="Cao S."/>
            <person name="Zhang Y."/>
        </authorList>
    </citation>
    <scope>NUCLEOTIDE SEQUENCE</scope>
    <source>
        <tissue evidence="4">Muscle</tissue>
    </source>
</reference>
<dbReference type="OrthoDB" id="427644at2759"/>
<sequence length="201" mass="23620">DTAISLVDYVVIYYLRHCDKEAGTDKSVFPLPEPQDLFQASQVKFEDLIKDLRKLNRDLEVCEKQMKVVFRDSPEEHLQPFKDKLEDFFLKAVEEHKTEENHLESVHKCFEETVGYFGIKLKSGEKEIMPNYVFTVWYEFCSDFKTIWKRESKNISKERLKVAQQSVSKITAEKKVETKKINPTSSLKERLRQKEASVTTS</sequence>
<organism evidence="4 5">
    <name type="scientific">Phrynocephalus forsythii</name>
    <dbReference type="NCBI Taxonomy" id="171643"/>
    <lineage>
        <taxon>Eukaryota</taxon>
        <taxon>Metazoa</taxon>
        <taxon>Chordata</taxon>
        <taxon>Craniata</taxon>
        <taxon>Vertebrata</taxon>
        <taxon>Euteleostomi</taxon>
        <taxon>Lepidosauria</taxon>
        <taxon>Squamata</taxon>
        <taxon>Bifurcata</taxon>
        <taxon>Unidentata</taxon>
        <taxon>Episquamata</taxon>
        <taxon>Toxicofera</taxon>
        <taxon>Iguania</taxon>
        <taxon>Acrodonta</taxon>
        <taxon>Agamidae</taxon>
        <taxon>Agaminae</taxon>
        <taxon>Phrynocephalus</taxon>
    </lineage>
</organism>
<accession>A0A9Q0Y620</accession>
<dbReference type="InterPro" id="IPR042201">
    <property type="entry name" value="FH2_Formin_sf"/>
</dbReference>
<evidence type="ECO:0000313" key="4">
    <source>
        <dbReference type="EMBL" id="KAJ7344884.1"/>
    </source>
</evidence>
<dbReference type="EMBL" id="JAPFRF010000001">
    <property type="protein sequence ID" value="KAJ7344884.1"/>
    <property type="molecule type" value="Genomic_DNA"/>
</dbReference>
<evidence type="ECO:0000259" key="3">
    <source>
        <dbReference type="PROSITE" id="PS51444"/>
    </source>
</evidence>
<dbReference type="GO" id="GO:0005737">
    <property type="term" value="C:cytoplasm"/>
    <property type="evidence" value="ECO:0007669"/>
    <property type="project" value="UniProtKB-ARBA"/>
</dbReference>
<name>A0A9Q0Y620_9SAUR</name>
<protein>
    <recommendedName>
        <fullName evidence="3">FH2 domain-containing protein</fullName>
    </recommendedName>
</protein>
<dbReference type="Proteomes" id="UP001142489">
    <property type="component" value="Unassembled WGS sequence"/>
</dbReference>
<evidence type="ECO:0000313" key="5">
    <source>
        <dbReference type="Proteomes" id="UP001142489"/>
    </source>
</evidence>
<proteinExistence type="inferred from homology"/>
<dbReference type="GO" id="GO:0005856">
    <property type="term" value="C:cytoskeleton"/>
    <property type="evidence" value="ECO:0007669"/>
    <property type="project" value="TreeGrafter"/>
</dbReference>
<dbReference type="PROSITE" id="PS51444">
    <property type="entry name" value="FH2"/>
    <property type="match status" value="1"/>
</dbReference>
<dbReference type="Gene3D" id="1.20.58.2220">
    <property type="entry name" value="Formin, FH2 domain"/>
    <property type="match status" value="1"/>
</dbReference>
<dbReference type="SUPFAM" id="SSF101447">
    <property type="entry name" value="Formin homology 2 domain (FH2 domain)"/>
    <property type="match status" value="1"/>
</dbReference>
<evidence type="ECO:0000256" key="1">
    <source>
        <dbReference type="ARBA" id="ARBA00005271"/>
    </source>
</evidence>
<feature type="region of interest" description="Disordered" evidence="2">
    <location>
        <begin position="181"/>
        <end position="201"/>
    </location>
</feature>
<gene>
    <name evidence="4" type="ORF">JRQ81_000834</name>
</gene>
<dbReference type="InterPro" id="IPR015425">
    <property type="entry name" value="FH2_Formin"/>
</dbReference>
<feature type="domain" description="FH2" evidence="3">
    <location>
        <begin position="1"/>
        <end position="170"/>
    </location>
</feature>
<comment type="caution">
    <text evidence="4">The sequence shown here is derived from an EMBL/GenBank/DDBJ whole genome shotgun (WGS) entry which is preliminary data.</text>
</comment>
<dbReference type="Pfam" id="PF02181">
    <property type="entry name" value="FH2"/>
    <property type="match status" value="1"/>
</dbReference>
<dbReference type="GO" id="GO:0030866">
    <property type="term" value="P:cortical actin cytoskeleton organization"/>
    <property type="evidence" value="ECO:0007669"/>
    <property type="project" value="TreeGrafter"/>
</dbReference>
<comment type="similarity">
    <text evidence="1">Belongs to the formin homology family. Cappuccino subfamily.</text>
</comment>
<feature type="non-terminal residue" evidence="4">
    <location>
        <position position="1"/>
    </location>
</feature>
<keyword evidence="5" id="KW-1185">Reference proteome</keyword>